<sequence length="173" mass="19403">MLQRNDYLFQDPRETGHNLATHRTLLNCNYPLHSHCSRLSSSEAGHHRLEDPSFHGLPEKIQKENEQGKESESSVLEAIHVLQDYYSIKTEEQEEMQGNNYKIKMKYSLVQGQIARLVLFFPIGGLCGKHALPDPQSGQEASSFIPLLEFIEAGGAGATLYVLHLALFNPGVN</sequence>
<proteinExistence type="predicted"/>
<dbReference type="Proteomes" id="UP001266305">
    <property type="component" value="Unassembled WGS sequence"/>
</dbReference>
<accession>A0ABQ9TN73</accession>
<dbReference type="Pfam" id="PF06522">
    <property type="entry name" value="B12D"/>
    <property type="match status" value="1"/>
</dbReference>
<organism evidence="1 2">
    <name type="scientific">Saguinus oedipus</name>
    <name type="common">Cotton-top tamarin</name>
    <name type="synonym">Oedipomidas oedipus</name>
    <dbReference type="NCBI Taxonomy" id="9490"/>
    <lineage>
        <taxon>Eukaryota</taxon>
        <taxon>Metazoa</taxon>
        <taxon>Chordata</taxon>
        <taxon>Craniata</taxon>
        <taxon>Vertebrata</taxon>
        <taxon>Euteleostomi</taxon>
        <taxon>Mammalia</taxon>
        <taxon>Eutheria</taxon>
        <taxon>Euarchontoglires</taxon>
        <taxon>Primates</taxon>
        <taxon>Haplorrhini</taxon>
        <taxon>Platyrrhini</taxon>
        <taxon>Cebidae</taxon>
        <taxon>Callitrichinae</taxon>
        <taxon>Saguinus</taxon>
    </lineage>
</organism>
<dbReference type="InterPro" id="IPR010530">
    <property type="entry name" value="B12D"/>
</dbReference>
<evidence type="ECO:0000313" key="1">
    <source>
        <dbReference type="EMBL" id="KAK2086201.1"/>
    </source>
</evidence>
<reference evidence="1 2" key="1">
    <citation type="submission" date="2023-05" db="EMBL/GenBank/DDBJ databases">
        <title>B98-5 Cell Line De Novo Hybrid Assembly: An Optical Mapping Approach.</title>
        <authorList>
            <person name="Kananen K."/>
            <person name="Auerbach J.A."/>
            <person name="Kautto E."/>
            <person name="Blachly J.S."/>
        </authorList>
    </citation>
    <scope>NUCLEOTIDE SEQUENCE [LARGE SCALE GENOMIC DNA]</scope>
    <source>
        <strain evidence="1">B95-8</strain>
        <tissue evidence="1">Cell line</tissue>
    </source>
</reference>
<gene>
    <name evidence="1" type="ORF">P7K49_035626</name>
</gene>
<evidence type="ECO:0000313" key="2">
    <source>
        <dbReference type="Proteomes" id="UP001266305"/>
    </source>
</evidence>
<keyword evidence="2" id="KW-1185">Reference proteome</keyword>
<dbReference type="EMBL" id="JASSZA010000020">
    <property type="protein sequence ID" value="KAK2086201.1"/>
    <property type="molecule type" value="Genomic_DNA"/>
</dbReference>
<name>A0ABQ9TN73_SAGOE</name>
<protein>
    <submittedName>
        <fullName evidence="1">Uncharacterized protein</fullName>
    </submittedName>
</protein>
<comment type="caution">
    <text evidence="1">The sequence shown here is derived from an EMBL/GenBank/DDBJ whole genome shotgun (WGS) entry which is preliminary data.</text>
</comment>